<dbReference type="EMBL" id="FQZL01000008">
    <property type="protein sequence ID" value="SHI92445.1"/>
    <property type="molecule type" value="Genomic_DNA"/>
</dbReference>
<evidence type="ECO:0000313" key="2">
    <source>
        <dbReference type="Proteomes" id="UP000184052"/>
    </source>
</evidence>
<accession>A0A1M6F436</accession>
<evidence type="ECO:0000313" key="1">
    <source>
        <dbReference type="EMBL" id="SHI92445.1"/>
    </source>
</evidence>
<name>A0A1M6F436_9FIRM</name>
<dbReference type="AlphaFoldDB" id="A0A1M6F436"/>
<protein>
    <submittedName>
        <fullName evidence="1">Dimethylamine:corrinoid methyltransferase</fullName>
    </submittedName>
</protein>
<keyword evidence="2" id="KW-1185">Reference proteome</keyword>
<keyword evidence="1" id="KW-0489">Methyltransferase</keyword>
<organism evidence="1 2">
    <name type="scientific">Dethiosulfatibacter aminovorans DSM 17477</name>
    <dbReference type="NCBI Taxonomy" id="1121476"/>
    <lineage>
        <taxon>Bacteria</taxon>
        <taxon>Bacillati</taxon>
        <taxon>Bacillota</taxon>
        <taxon>Tissierellia</taxon>
        <taxon>Dethiosulfatibacter</taxon>
    </lineage>
</organism>
<dbReference type="InterPro" id="IPR012653">
    <property type="entry name" value="Dimeth_MeTrfase_MtbB"/>
</dbReference>
<dbReference type="Proteomes" id="UP000184052">
    <property type="component" value="Unassembled WGS sequence"/>
</dbReference>
<dbReference type="STRING" id="1121476.SAMN02745751_01346"/>
<keyword evidence="1" id="KW-0808">Transferase</keyword>
<dbReference type="GO" id="GO:0008168">
    <property type="term" value="F:methyltransferase activity"/>
    <property type="evidence" value="ECO:0007669"/>
    <property type="project" value="UniProtKB-KW"/>
</dbReference>
<dbReference type="GO" id="GO:0032259">
    <property type="term" value="P:methylation"/>
    <property type="evidence" value="ECO:0007669"/>
    <property type="project" value="UniProtKB-KW"/>
</dbReference>
<dbReference type="Pfam" id="PF09505">
    <property type="entry name" value="Dimeth_Pyl"/>
    <property type="match status" value="1"/>
</dbReference>
<dbReference type="GO" id="GO:0015948">
    <property type="term" value="P:methanogenesis"/>
    <property type="evidence" value="ECO:0007669"/>
    <property type="project" value="InterPro"/>
</dbReference>
<proteinExistence type="predicted"/>
<sequence>MGGVRTAGDLVLRMQMTHKMKIDDAKNYIADKLGVNLEQLSDAVYMSELRDDLGIGTQEPFVTDANYGMEAKFNISEKLGLKINSVERFKERAGIKKAELMV</sequence>
<gene>
    <name evidence="1" type="ORF">SAMN02745751_01346</name>
</gene>
<reference evidence="1 2" key="1">
    <citation type="submission" date="2016-11" db="EMBL/GenBank/DDBJ databases">
        <authorList>
            <person name="Jaros S."/>
            <person name="Januszkiewicz K."/>
            <person name="Wedrychowicz H."/>
        </authorList>
    </citation>
    <scope>NUCLEOTIDE SEQUENCE [LARGE SCALE GENOMIC DNA]</scope>
    <source>
        <strain evidence="1 2">DSM 17477</strain>
    </source>
</reference>